<accession>A0A6L2MXX4</accession>
<dbReference type="PANTHER" id="PTHR33223">
    <property type="entry name" value="CCHC-TYPE DOMAIN-CONTAINING PROTEIN"/>
    <property type="match status" value="1"/>
</dbReference>
<protein>
    <recommendedName>
        <fullName evidence="2">Retrotransposon gag domain-containing protein</fullName>
    </recommendedName>
</protein>
<sequence>MKDKESRALQSINETLAQKAAKRRKLNKEVEDLKIHLEIVPGEDDDVYTKATPLARKVPVVDYEIIHLNNKLHYKIIRADGTHQLFVSFLTLLKNFGREDLESLWSLVKERWIGSSLEESKDCTWSSKELSAAKQKIMLLDNAAEGILMLLSQVKTVNDMCFYRNKNEEITKYLLLLEVMAVTTLNTNNTTIKSILLAKKLTHLNFTNWYQNLRIVLEYEKKIKFVERPANPPDPETSNPNTIDKYYKTINLEQEAKHELFKTVKAFYTCKQEEGLSVSFYLLKLKSYLDELERLGYAMPNELGLSLILNSLNKNYDQFIQNYNVHNIGKTIAKLHAMLKLHEKGTPKKAETLVVLAIREGKIQKDKQKLQGAKGKDKGKNKLAYPPKPKILPSLKRDNLAKDSVYHQCKEGLRGCKKLKHRALSLYVGKGMRAAVEAIGSFDLVLPSGLIIVAFGHYRDALPIVIYIVDCSFTQDLFGINIPVRVSHAHCASLPDNERMPCRIWDVAGNNVAPLRSDTIRLVQNGCLFHGVRYEDPNQHLKDFLKLVDSIDLDGSITTWEDLTTNFLAQFFPPGRTAKLCNDILLFQQHQGESLSEAWTRFKDLL</sequence>
<dbReference type="AlphaFoldDB" id="A0A6L2MXX4"/>
<reference evidence="3" key="1">
    <citation type="journal article" date="2019" name="Sci. Rep.">
        <title>Draft genome of Tanacetum cinerariifolium, the natural source of mosquito coil.</title>
        <authorList>
            <person name="Yamashiro T."/>
            <person name="Shiraishi A."/>
            <person name="Satake H."/>
            <person name="Nakayama K."/>
        </authorList>
    </citation>
    <scope>NUCLEOTIDE SEQUENCE</scope>
</reference>
<dbReference type="Pfam" id="PF03732">
    <property type="entry name" value="Retrotrans_gag"/>
    <property type="match status" value="1"/>
</dbReference>
<dbReference type="PANTHER" id="PTHR33223:SF11">
    <property type="entry name" value="ELEMENT PROTEIN, PUTATIVE-RELATED"/>
    <property type="match status" value="1"/>
</dbReference>
<comment type="caution">
    <text evidence="3">The sequence shown here is derived from an EMBL/GenBank/DDBJ whole genome shotgun (WGS) entry which is preliminary data.</text>
</comment>
<dbReference type="InterPro" id="IPR005162">
    <property type="entry name" value="Retrotrans_gag_dom"/>
</dbReference>
<evidence type="ECO:0000256" key="1">
    <source>
        <dbReference type="SAM" id="Coils"/>
    </source>
</evidence>
<proteinExistence type="predicted"/>
<evidence type="ECO:0000259" key="2">
    <source>
        <dbReference type="Pfam" id="PF03732"/>
    </source>
</evidence>
<dbReference type="EMBL" id="BKCJ010007431">
    <property type="protein sequence ID" value="GEU77225.1"/>
    <property type="molecule type" value="Genomic_DNA"/>
</dbReference>
<feature type="coiled-coil region" evidence="1">
    <location>
        <begin position="9"/>
        <end position="36"/>
    </location>
</feature>
<evidence type="ECO:0000313" key="3">
    <source>
        <dbReference type="EMBL" id="GEU77225.1"/>
    </source>
</evidence>
<feature type="domain" description="Retrotransposon gag" evidence="2">
    <location>
        <begin position="556"/>
        <end position="605"/>
    </location>
</feature>
<keyword evidence="1" id="KW-0175">Coiled coil</keyword>
<organism evidence="3">
    <name type="scientific">Tanacetum cinerariifolium</name>
    <name type="common">Dalmatian daisy</name>
    <name type="synonym">Chrysanthemum cinerariifolium</name>
    <dbReference type="NCBI Taxonomy" id="118510"/>
    <lineage>
        <taxon>Eukaryota</taxon>
        <taxon>Viridiplantae</taxon>
        <taxon>Streptophyta</taxon>
        <taxon>Embryophyta</taxon>
        <taxon>Tracheophyta</taxon>
        <taxon>Spermatophyta</taxon>
        <taxon>Magnoliopsida</taxon>
        <taxon>eudicotyledons</taxon>
        <taxon>Gunneridae</taxon>
        <taxon>Pentapetalae</taxon>
        <taxon>asterids</taxon>
        <taxon>campanulids</taxon>
        <taxon>Asterales</taxon>
        <taxon>Asteraceae</taxon>
        <taxon>Asteroideae</taxon>
        <taxon>Anthemideae</taxon>
        <taxon>Anthemidinae</taxon>
        <taxon>Tanacetum</taxon>
    </lineage>
</organism>
<gene>
    <name evidence="3" type="ORF">Tci_049203</name>
</gene>
<name>A0A6L2MXX4_TANCI</name>